<reference evidence="2" key="1">
    <citation type="submission" date="2016-06" db="EMBL/GenBank/DDBJ databases">
        <title>Parallel loss of symbiosis genes in relatives of nitrogen-fixing non-legume Parasponia.</title>
        <authorList>
            <person name="Van Velzen R."/>
            <person name="Holmer R."/>
            <person name="Bu F."/>
            <person name="Rutten L."/>
            <person name="Van Zeijl A."/>
            <person name="Liu W."/>
            <person name="Santuari L."/>
            <person name="Cao Q."/>
            <person name="Sharma T."/>
            <person name="Shen D."/>
            <person name="Roswanjaya Y."/>
            <person name="Wardhani T."/>
            <person name="Kalhor M.S."/>
            <person name="Jansen J."/>
            <person name="Van den Hoogen J."/>
            <person name="Gungor B."/>
            <person name="Hartog M."/>
            <person name="Hontelez J."/>
            <person name="Verver J."/>
            <person name="Yang W.-C."/>
            <person name="Schijlen E."/>
            <person name="Repin R."/>
            <person name="Schilthuizen M."/>
            <person name="Schranz E."/>
            <person name="Heidstra R."/>
            <person name="Miyata K."/>
            <person name="Fedorova E."/>
            <person name="Kohlen W."/>
            <person name="Bisseling T."/>
            <person name="Smit S."/>
            <person name="Geurts R."/>
        </authorList>
    </citation>
    <scope>NUCLEOTIDE SEQUENCE [LARGE SCALE GENOMIC DNA]</scope>
    <source>
        <strain evidence="2">cv. WU1-14</strain>
    </source>
</reference>
<feature type="non-terminal residue" evidence="1">
    <location>
        <position position="1"/>
    </location>
</feature>
<organism evidence="1 2">
    <name type="scientific">Parasponia andersonii</name>
    <name type="common">Sponia andersonii</name>
    <dbReference type="NCBI Taxonomy" id="3476"/>
    <lineage>
        <taxon>Eukaryota</taxon>
        <taxon>Viridiplantae</taxon>
        <taxon>Streptophyta</taxon>
        <taxon>Embryophyta</taxon>
        <taxon>Tracheophyta</taxon>
        <taxon>Spermatophyta</taxon>
        <taxon>Magnoliopsida</taxon>
        <taxon>eudicotyledons</taxon>
        <taxon>Gunneridae</taxon>
        <taxon>Pentapetalae</taxon>
        <taxon>rosids</taxon>
        <taxon>fabids</taxon>
        <taxon>Rosales</taxon>
        <taxon>Cannabaceae</taxon>
        <taxon>Parasponia</taxon>
    </lineage>
</organism>
<accession>A0A2P5DAI4</accession>
<sequence length="50" mass="5858">RLQEKIPNFSKFITGVGVEILKEELVHAVWRWLARHRSSENVIHKTLFSG</sequence>
<gene>
    <name evidence="1" type="ORF">PanWU01x14_082370</name>
</gene>
<evidence type="ECO:0000313" key="1">
    <source>
        <dbReference type="EMBL" id="PON70313.1"/>
    </source>
</evidence>
<evidence type="ECO:0000313" key="2">
    <source>
        <dbReference type="Proteomes" id="UP000237105"/>
    </source>
</evidence>
<keyword evidence="2" id="KW-1185">Reference proteome</keyword>
<comment type="caution">
    <text evidence="1">The sequence shown here is derived from an EMBL/GenBank/DDBJ whole genome shotgun (WGS) entry which is preliminary data.</text>
</comment>
<dbReference type="Proteomes" id="UP000237105">
    <property type="component" value="Unassembled WGS sequence"/>
</dbReference>
<name>A0A2P5DAI4_PARAD</name>
<proteinExistence type="predicted"/>
<dbReference type="AlphaFoldDB" id="A0A2P5DAI4"/>
<dbReference type="EMBL" id="JXTB01000051">
    <property type="protein sequence ID" value="PON70313.1"/>
    <property type="molecule type" value="Genomic_DNA"/>
</dbReference>
<protein>
    <submittedName>
        <fullName evidence="1">Uncharacterized protein</fullName>
    </submittedName>
</protein>